<dbReference type="GO" id="GO:0016837">
    <property type="term" value="F:carbon-oxygen lyase activity, acting on polysaccharides"/>
    <property type="evidence" value="ECO:0007669"/>
    <property type="project" value="UniProtKB-ARBA"/>
</dbReference>
<proteinExistence type="inferred from homology"/>
<dbReference type="PANTHER" id="PTHR38481">
    <property type="entry name" value="HYALURONATE LYASE"/>
    <property type="match status" value="1"/>
</dbReference>
<dbReference type="InterPro" id="IPR011071">
    <property type="entry name" value="Lyase_8-like_C"/>
</dbReference>
<gene>
    <name evidence="7" type="ORF">PHLGIDRAFT_62732</name>
</gene>
<comment type="similarity">
    <text evidence="1">Belongs to the polysaccharide lyase 8 family.</text>
</comment>
<feature type="domain" description="Polysaccharide lyase 8 N-terminal alpha-helical" evidence="6">
    <location>
        <begin position="117"/>
        <end position="386"/>
    </location>
</feature>
<dbReference type="OrthoDB" id="5980780at2759"/>
<evidence type="ECO:0000313" key="7">
    <source>
        <dbReference type="EMBL" id="KIP11983.1"/>
    </source>
</evidence>
<dbReference type="PANTHER" id="PTHR38481:SF1">
    <property type="entry name" value="HYALURONATE LYASE"/>
    <property type="match status" value="1"/>
</dbReference>
<sequence>MQQVSSPSLLSTPSSANSLASATASFSSAAPSITSSAAVTSCTEACSTTAAATPSTTSPASNVPSASATADLELLTTRRLDFIVAGAGDPSNITDWLSTLGPDGKWPDSEVDYTAGCDARRANWPAQTHWIRLVTMSAAWHGGLAGGEQWAQDPALLAAISSAMDFWFENDFQDPSCLDSGGDAACPCGTPGFWNTNWFSNIILIPNLVAQSCLLTTSNLTDTQRSNCTHITTRTYATFAGPINGVGILTGANLLDVARIGIDDGLFSLNTSLVADAYDRIHGEVIIENAIKADGIRADGSFGQHGGVLYNGNYGKDYANDVLLLEIVAGDTEFAAGPENQAAFATLLDGDQWMIYRNVLTNVSHWDFSVLGRFISFPVIDAQATGSININITEIQQLGEEWNSSTLLTVYDRLASHPKNANIGKLNGNRMFFANDYMVQRGPGYITTVKMYSNRTQNSECLNNQNPFAFHLSDGTVYTYMQGNEYEDIAAAWDWNLIPGTTVDYNATTLDCGDVQFSGLTSFVGGVSDGQIGIAAMNFTNPATRALSWQKAWFFLENDVQHVMIPSISSSSNASVFSVLDQKRHNGDVFVNGAPIGQNTNFSYPLSLWHDNVGYLFDPAVSPVQLSVEVGDKSGNWSDIGISAQGVETVDLFAAWIDHGSASPSAPFAYTAFPAVEQSKFVKKALETRLQTIRNDADVSAVYDQKHRVAMFVFWNPEGGSATFFPSPFEAAISVNSSANAALIYSIDSNNITVADPSQTVETLELTFTAGWYGKTPSCWGSDLWKQVQIDLPSGGLAGSSVSQTI</sequence>
<dbReference type="HOGENOM" id="CLU_004172_3_0_1"/>
<dbReference type="Gene3D" id="2.70.98.10">
    <property type="match status" value="1"/>
</dbReference>
<dbReference type="InterPro" id="IPR004103">
    <property type="entry name" value="Lyase_8_C"/>
</dbReference>
<evidence type="ECO:0000259" key="6">
    <source>
        <dbReference type="Pfam" id="PF08124"/>
    </source>
</evidence>
<organism evidence="7 8">
    <name type="scientific">Phlebiopsis gigantea (strain 11061_1 CR5-6)</name>
    <name type="common">White-rot fungus</name>
    <name type="synonym">Peniophora gigantea</name>
    <dbReference type="NCBI Taxonomy" id="745531"/>
    <lineage>
        <taxon>Eukaryota</taxon>
        <taxon>Fungi</taxon>
        <taxon>Dikarya</taxon>
        <taxon>Basidiomycota</taxon>
        <taxon>Agaricomycotina</taxon>
        <taxon>Agaricomycetes</taxon>
        <taxon>Polyporales</taxon>
        <taxon>Phanerochaetaceae</taxon>
        <taxon>Phlebiopsis</taxon>
    </lineage>
</organism>
<dbReference type="InterPro" id="IPR003159">
    <property type="entry name" value="Lyase_8_central_dom"/>
</dbReference>
<dbReference type="GO" id="GO:0030246">
    <property type="term" value="F:carbohydrate binding"/>
    <property type="evidence" value="ECO:0007669"/>
    <property type="project" value="InterPro"/>
</dbReference>
<keyword evidence="3 7" id="KW-0456">Lyase</keyword>
<dbReference type="Pfam" id="PF08124">
    <property type="entry name" value="Lyase_8_N"/>
    <property type="match status" value="1"/>
</dbReference>
<dbReference type="Proteomes" id="UP000053257">
    <property type="component" value="Unassembled WGS sequence"/>
</dbReference>
<feature type="domain" description="Polysaccharide lyase family 8 C-terminal" evidence="5">
    <location>
        <begin position="693"/>
        <end position="764"/>
    </location>
</feature>
<dbReference type="EMBL" id="KN840442">
    <property type="protein sequence ID" value="KIP11983.1"/>
    <property type="molecule type" value="Genomic_DNA"/>
</dbReference>
<dbReference type="GO" id="GO:0005576">
    <property type="term" value="C:extracellular region"/>
    <property type="evidence" value="ECO:0007669"/>
    <property type="project" value="InterPro"/>
</dbReference>
<evidence type="ECO:0000256" key="1">
    <source>
        <dbReference type="ARBA" id="ARBA00006699"/>
    </source>
</evidence>
<dbReference type="SUPFAM" id="SSF74650">
    <property type="entry name" value="Galactose mutarotase-like"/>
    <property type="match status" value="1"/>
</dbReference>
<dbReference type="GO" id="GO:0005975">
    <property type="term" value="P:carbohydrate metabolic process"/>
    <property type="evidence" value="ECO:0007669"/>
    <property type="project" value="InterPro"/>
</dbReference>
<keyword evidence="8" id="KW-1185">Reference proteome</keyword>
<dbReference type="Pfam" id="PF02884">
    <property type="entry name" value="Lyase_8_C"/>
    <property type="match status" value="1"/>
</dbReference>
<dbReference type="InterPro" id="IPR008929">
    <property type="entry name" value="Chondroitin_lyas"/>
</dbReference>
<dbReference type="SUPFAM" id="SSF48230">
    <property type="entry name" value="Chondroitin AC/alginate lyase"/>
    <property type="match status" value="1"/>
</dbReference>
<evidence type="ECO:0000256" key="3">
    <source>
        <dbReference type="ARBA" id="ARBA00023239"/>
    </source>
</evidence>
<evidence type="ECO:0000256" key="2">
    <source>
        <dbReference type="ARBA" id="ARBA00022729"/>
    </source>
</evidence>
<evidence type="ECO:0000259" key="5">
    <source>
        <dbReference type="Pfam" id="PF02884"/>
    </source>
</evidence>
<dbReference type="Pfam" id="PF02278">
    <property type="entry name" value="Lyase_8"/>
    <property type="match status" value="1"/>
</dbReference>
<dbReference type="Gene3D" id="2.60.220.10">
    <property type="entry name" value="Polysaccharide lyase family 8-like, C-terminal"/>
    <property type="match status" value="1"/>
</dbReference>
<dbReference type="InterPro" id="IPR011013">
    <property type="entry name" value="Gal_mutarotase_sf_dom"/>
</dbReference>
<reference evidence="7 8" key="1">
    <citation type="journal article" date="2014" name="PLoS Genet.">
        <title>Analysis of the Phlebiopsis gigantea genome, transcriptome and secretome provides insight into its pioneer colonization strategies of wood.</title>
        <authorList>
            <person name="Hori C."/>
            <person name="Ishida T."/>
            <person name="Igarashi K."/>
            <person name="Samejima M."/>
            <person name="Suzuki H."/>
            <person name="Master E."/>
            <person name="Ferreira P."/>
            <person name="Ruiz-Duenas F.J."/>
            <person name="Held B."/>
            <person name="Canessa P."/>
            <person name="Larrondo L.F."/>
            <person name="Schmoll M."/>
            <person name="Druzhinina I.S."/>
            <person name="Kubicek C.P."/>
            <person name="Gaskell J.A."/>
            <person name="Kersten P."/>
            <person name="St John F."/>
            <person name="Glasner J."/>
            <person name="Sabat G."/>
            <person name="Splinter BonDurant S."/>
            <person name="Syed K."/>
            <person name="Yadav J."/>
            <person name="Mgbeahuruike A.C."/>
            <person name="Kovalchuk A."/>
            <person name="Asiegbu F.O."/>
            <person name="Lackner G."/>
            <person name="Hoffmeister D."/>
            <person name="Rencoret J."/>
            <person name="Gutierrez A."/>
            <person name="Sun H."/>
            <person name="Lindquist E."/>
            <person name="Barry K."/>
            <person name="Riley R."/>
            <person name="Grigoriev I.V."/>
            <person name="Henrissat B."/>
            <person name="Kues U."/>
            <person name="Berka R.M."/>
            <person name="Martinez A.T."/>
            <person name="Covert S.F."/>
            <person name="Blanchette R.A."/>
            <person name="Cullen D."/>
        </authorList>
    </citation>
    <scope>NUCLEOTIDE SEQUENCE [LARGE SCALE GENOMIC DNA]</scope>
    <source>
        <strain evidence="7 8">11061_1 CR5-6</strain>
    </source>
</reference>
<evidence type="ECO:0000259" key="4">
    <source>
        <dbReference type="Pfam" id="PF02278"/>
    </source>
</evidence>
<keyword evidence="2" id="KW-0732">Signal</keyword>
<name>A0A0C3PVQ0_PHLG1</name>
<dbReference type="InterPro" id="IPR038970">
    <property type="entry name" value="Lyase_8"/>
</dbReference>
<dbReference type="SUPFAM" id="SSF49863">
    <property type="entry name" value="Hyaluronate lyase-like, C-terminal domain"/>
    <property type="match status" value="1"/>
</dbReference>
<evidence type="ECO:0000313" key="8">
    <source>
        <dbReference type="Proteomes" id="UP000053257"/>
    </source>
</evidence>
<protein>
    <submittedName>
        <fullName evidence="7">Polysaccharide lyase family 8 protein</fullName>
    </submittedName>
</protein>
<dbReference type="Gene3D" id="1.50.10.100">
    <property type="entry name" value="Chondroitin AC/alginate lyase"/>
    <property type="match status" value="1"/>
</dbReference>
<dbReference type="InterPro" id="IPR014718">
    <property type="entry name" value="GH-type_carb-bd"/>
</dbReference>
<accession>A0A0C3PVQ0</accession>
<dbReference type="AlphaFoldDB" id="A0A0C3PVQ0"/>
<feature type="domain" description="Polysaccharide lyase family 8 central" evidence="4">
    <location>
        <begin position="429"/>
        <end position="676"/>
    </location>
</feature>
<dbReference type="InterPro" id="IPR012970">
    <property type="entry name" value="Lyase_8_alpha_N"/>
</dbReference>